<protein>
    <recommendedName>
        <fullName evidence="1">Homologous recombination OB-fold protein OB-fold domain-containing protein</fullName>
    </recommendedName>
</protein>
<name>A0ABP1PEE8_XYLVO</name>
<dbReference type="EMBL" id="CAXAJV020001300">
    <property type="protein sequence ID" value="CAL7950961.1"/>
    <property type="molecule type" value="Genomic_DNA"/>
</dbReference>
<evidence type="ECO:0000313" key="3">
    <source>
        <dbReference type="Proteomes" id="UP001642520"/>
    </source>
</evidence>
<keyword evidence="3" id="KW-1185">Reference proteome</keyword>
<feature type="domain" description="Homologous recombination OB-fold protein OB-fold" evidence="1">
    <location>
        <begin position="339"/>
        <end position="424"/>
    </location>
</feature>
<accession>A0ABP1PEE8</accession>
<dbReference type="Pfam" id="PF15072">
    <property type="entry name" value="HROB"/>
    <property type="match status" value="1"/>
</dbReference>
<evidence type="ECO:0000313" key="2">
    <source>
        <dbReference type="EMBL" id="CAL7950961.1"/>
    </source>
</evidence>
<reference evidence="2 3" key="1">
    <citation type="submission" date="2024-08" db="EMBL/GenBank/DDBJ databases">
        <authorList>
            <person name="Will J Nash"/>
            <person name="Angela Man"/>
            <person name="Seanna McTaggart"/>
            <person name="Kendall Baker"/>
            <person name="Tom Barker"/>
            <person name="Leah Catchpole"/>
            <person name="Alex Durrant"/>
            <person name="Karim Gharbi"/>
            <person name="Naomi Irish"/>
            <person name="Gemy Kaithakottil"/>
            <person name="Debby Ku"/>
            <person name="Aaliyah Providence"/>
            <person name="Felix Shaw"/>
            <person name="David Swarbreck"/>
            <person name="Chris Watkins"/>
            <person name="Ann M. McCartney"/>
            <person name="Giulio Formenti"/>
            <person name="Alice Mouton"/>
            <person name="Noel Vella"/>
            <person name="Bjorn M von Reumont"/>
            <person name="Adriana Vella"/>
            <person name="Wilfried Haerty"/>
        </authorList>
    </citation>
    <scope>NUCLEOTIDE SEQUENCE [LARGE SCALE GENOMIC DNA]</scope>
</reference>
<comment type="caution">
    <text evidence="2">The sequence shown here is derived from an EMBL/GenBank/DDBJ whole genome shotgun (WGS) entry which is preliminary data.</text>
</comment>
<dbReference type="InterPro" id="IPR058570">
    <property type="entry name" value="HROB_OB"/>
</dbReference>
<proteinExistence type="predicted"/>
<evidence type="ECO:0000259" key="1">
    <source>
        <dbReference type="Pfam" id="PF15072"/>
    </source>
</evidence>
<gene>
    <name evidence="2" type="ORF">XYLVIOL_LOCUS10290</name>
</gene>
<sequence>MFESDNWELDQDFLNDVDDQTIKYCSQLDDQKNEAKRRKIEINNDPIFSPNYDVISWEEKVVNKSIVKQDENKISRKNLILGIFNKSDKNISQGVPSNPKRSCDSTSTNNATNHVQNCESTQLSRKNLILGILKQSNVQTNAIQSNKTSTKFEKSGPRITSNNYIDTEQESTVLNDKIKCKAFRDYSKAENNSNNDNLRQDLSENSRNQPLCNTLKQQPIESKNDSFKYNSPMIKPMQVQSNIKMTLVRKFPGPAGLLPDDIDCNIPCISYLNNLEENEVNEKADANKLPEYCSQNTKNLFTEGAWQLMLDDLPHNFLKGHDIATIKQTATLNGFNSIKVKFLAGIIEHIDYNHDNPPIILKDFTDSIQGIIHRDIPIRYPGLLESNVVILLHDVGLLRISGTFVSNKYQVLISPSSLLAIYTNKGTVEHTQYIASVFRTISDGKRKMEEQEKESISATALKSHSSETNSQFCEKENHITKGLKKLNKNSTDANKKIVDKITEESMDFDSDISFSVSPTGITDSQNQKNFNNVTPMNLKYIIQENKKQSLQQSLVKKNDNLQENDDRERAKNLLKNLKRFTFDANEKKHISHNSKSLQANTTPSTPLHIHFKEVESKVMNDTVSREIDTENDSDDEMLSQLDMDTICSNYNAKN</sequence>
<organism evidence="2 3">
    <name type="scientific">Xylocopa violacea</name>
    <name type="common">Violet carpenter bee</name>
    <name type="synonym">Apis violacea</name>
    <dbReference type="NCBI Taxonomy" id="135666"/>
    <lineage>
        <taxon>Eukaryota</taxon>
        <taxon>Metazoa</taxon>
        <taxon>Ecdysozoa</taxon>
        <taxon>Arthropoda</taxon>
        <taxon>Hexapoda</taxon>
        <taxon>Insecta</taxon>
        <taxon>Pterygota</taxon>
        <taxon>Neoptera</taxon>
        <taxon>Endopterygota</taxon>
        <taxon>Hymenoptera</taxon>
        <taxon>Apocrita</taxon>
        <taxon>Aculeata</taxon>
        <taxon>Apoidea</taxon>
        <taxon>Anthophila</taxon>
        <taxon>Apidae</taxon>
        <taxon>Xylocopa</taxon>
        <taxon>Xylocopa</taxon>
    </lineage>
</organism>
<dbReference type="Proteomes" id="UP001642520">
    <property type="component" value="Unassembled WGS sequence"/>
</dbReference>